<organism evidence="8 9">
    <name type="scientific">Knufia peltigerae</name>
    <dbReference type="NCBI Taxonomy" id="1002370"/>
    <lineage>
        <taxon>Eukaryota</taxon>
        <taxon>Fungi</taxon>
        <taxon>Dikarya</taxon>
        <taxon>Ascomycota</taxon>
        <taxon>Pezizomycotina</taxon>
        <taxon>Eurotiomycetes</taxon>
        <taxon>Chaetothyriomycetidae</taxon>
        <taxon>Chaetothyriales</taxon>
        <taxon>Trichomeriaceae</taxon>
        <taxon>Knufia</taxon>
    </lineage>
</organism>
<evidence type="ECO:0000256" key="4">
    <source>
        <dbReference type="ARBA" id="ARBA00022840"/>
    </source>
</evidence>
<dbReference type="AlphaFoldDB" id="A0AA38YEM0"/>
<comment type="caution">
    <text evidence="8">The sequence shown here is derived from an EMBL/GenBank/DDBJ whole genome shotgun (WGS) entry which is preliminary data.</text>
</comment>
<feature type="domain" description="ATP-dependent DNA ligase family profile" evidence="7">
    <location>
        <begin position="388"/>
        <end position="509"/>
    </location>
</feature>
<dbReference type="GO" id="GO:0006303">
    <property type="term" value="P:double-strand break repair via nonhomologous end joining"/>
    <property type="evidence" value="ECO:0007669"/>
    <property type="project" value="TreeGrafter"/>
</dbReference>
<dbReference type="SUPFAM" id="SSF56091">
    <property type="entry name" value="DNA ligase/mRNA capping enzyme, catalytic domain"/>
    <property type="match status" value="1"/>
</dbReference>
<evidence type="ECO:0000256" key="1">
    <source>
        <dbReference type="ARBA" id="ARBA00007572"/>
    </source>
</evidence>
<dbReference type="GO" id="GO:0003910">
    <property type="term" value="F:DNA ligase (ATP) activity"/>
    <property type="evidence" value="ECO:0007669"/>
    <property type="project" value="InterPro"/>
</dbReference>
<keyword evidence="4" id="KW-0067">ATP-binding</keyword>
<evidence type="ECO:0000313" key="8">
    <source>
        <dbReference type="EMBL" id="KAJ9644389.1"/>
    </source>
</evidence>
<keyword evidence="3" id="KW-0547">Nucleotide-binding</keyword>
<evidence type="ECO:0000313" key="9">
    <source>
        <dbReference type="Proteomes" id="UP001172681"/>
    </source>
</evidence>
<keyword evidence="5" id="KW-0539">Nucleus</keyword>
<evidence type="ECO:0000256" key="6">
    <source>
        <dbReference type="SAM" id="MobiDB-lite"/>
    </source>
</evidence>
<dbReference type="Pfam" id="PF01068">
    <property type="entry name" value="DNA_ligase_A_M"/>
    <property type="match status" value="1"/>
</dbReference>
<dbReference type="Pfam" id="PF04675">
    <property type="entry name" value="DNA_ligase_A_N"/>
    <property type="match status" value="1"/>
</dbReference>
<dbReference type="Proteomes" id="UP001172681">
    <property type="component" value="Unassembled WGS sequence"/>
</dbReference>
<dbReference type="InterPro" id="IPR012340">
    <property type="entry name" value="NA-bd_OB-fold"/>
</dbReference>
<dbReference type="InterPro" id="IPR012310">
    <property type="entry name" value="DNA_ligase_ATP-dep_cent"/>
</dbReference>
<dbReference type="GO" id="GO:0003677">
    <property type="term" value="F:DNA binding"/>
    <property type="evidence" value="ECO:0007669"/>
    <property type="project" value="InterPro"/>
</dbReference>
<accession>A0AA38YEM0</accession>
<keyword evidence="2" id="KW-0436">Ligase</keyword>
<feature type="compositionally biased region" description="Polar residues" evidence="6">
    <location>
        <begin position="720"/>
        <end position="732"/>
    </location>
</feature>
<feature type="compositionally biased region" description="Polar residues" evidence="6">
    <location>
        <begin position="749"/>
        <end position="772"/>
    </location>
</feature>
<feature type="region of interest" description="Disordered" evidence="6">
    <location>
        <begin position="897"/>
        <end position="978"/>
    </location>
</feature>
<dbReference type="InterPro" id="IPR029710">
    <property type="entry name" value="LIG4"/>
</dbReference>
<evidence type="ECO:0000256" key="2">
    <source>
        <dbReference type="ARBA" id="ARBA00022598"/>
    </source>
</evidence>
<dbReference type="Gene3D" id="2.40.50.140">
    <property type="entry name" value="Nucleic acid-binding proteins"/>
    <property type="match status" value="1"/>
</dbReference>
<gene>
    <name evidence="8" type="ORF">H2204_001741</name>
</gene>
<feature type="region of interest" description="Disordered" evidence="6">
    <location>
        <begin position="714"/>
        <end position="819"/>
    </location>
</feature>
<dbReference type="GO" id="GO:0032807">
    <property type="term" value="C:DNA ligase IV complex"/>
    <property type="evidence" value="ECO:0007669"/>
    <property type="project" value="TreeGrafter"/>
</dbReference>
<dbReference type="PROSITE" id="PS50160">
    <property type="entry name" value="DNA_LIGASE_A3"/>
    <property type="match status" value="1"/>
</dbReference>
<dbReference type="EMBL" id="JAPDRN010000006">
    <property type="protein sequence ID" value="KAJ9644389.1"/>
    <property type="molecule type" value="Genomic_DNA"/>
</dbReference>
<evidence type="ECO:0000256" key="3">
    <source>
        <dbReference type="ARBA" id="ARBA00022741"/>
    </source>
</evidence>
<protein>
    <recommendedName>
        <fullName evidence="7">ATP-dependent DNA ligase family profile domain-containing protein</fullName>
    </recommendedName>
</protein>
<dbReference type="PANTHER" id="PTHR45997">
    <property type="entry name" value="DNA LIGASE 4"/>
    <property type="match status" value="1"/>
</dbReference>
<dbReference type="InterPro" id="IPR012308">
    <property type="entry name" value="DNA_ligase_ATP-dep_N"/>
</dbReference>
<dbReference type="Gene3D" id="1.10.3260.10">
    <property type="entry name" value="DNA ligase, ATP-dependent, N-terminal domain"/>
    <property type="match status" value="1"/>
</dbReference>
<feature type="region of interest" description="Disordered" evidence="6">
    <location>
        <begin position="1013"/>
        <end position="1035"/>
    </location>
</feature>
<sequence>MSPQGFRFTWLCELLETLDDARRERCLTSNRNVNLDIKYTTDWFDEYNGLIPRHGPAAVAFLSCLLPERLPKRSYSMQEASLANVWARIRRLPAASVKRLKAWKSAETDLATTIEQVFADFDDNIDVYNGPVTLEEIDQTLFQLAANSAFSSPEIRKYQNNQTQSDVLAPVVRRLKSSEAKWFVRMILKRYTPVQLPERTVLRSFHFLLPHIIVVRNSIESAVDVLTLKELQGIPSNPSPADESWILRLCAHYITPGIGAMISRTPFVKARTIKHCCNEARNRMMSVERKYDGEYCQVHIDLTKEPPSQIQIFSKSGKDSTRDRIRLLSALRKGLRIGEPECAFARNCIVEGELLVYDRSARSILPFHTIRKHILHGGKLLGTDMDSPRKPDEQLMFVFYDILFLDDTALSQKPHHDRRQRLEQIVRTEEGESQLAYRQVINFRSSDARRGLLDVFAHAIRHRWEGLVLKGCDDPYFSFLHSQSVIKLKKDYIKGCGDAVDLCIIGGRRDPSIVEELQLGSLSWTTFYIACLENKEEVRRFDVKPIFRILQTVSSHGVPKEDVLHLNAQGQMHRVPFANSIDHFTVWPDSKEMKGMRAPSELFKVPFVVEVMGAGFERPQDARHMVPRFPRVIKVHSDRPFTETSSFEEVQKQAEQSMEAISAREIKEETDWIARLIAADGKDARLDSVSETTASPSVSALSNSLNQVAQTIDTPCKTRPASSIDRSLQNAESDILRSGSRVVSTSSVMTFGQGQRRNMGSDTKALTLQESTAIDGRGRERESLSSPSARDGETVRPSKRKLVDIEHSDESSHNARRGKAFSRVNDVSITRSFGSKEGFNENTVSYLRQHPSRTIQTGQSAILIFADRPRPHTSPVAGSISRPVSAISGFQNHIRAFEPPPVFRPPSRNHRTRHSPISQSTIITPPTGRQRRPLSDLSAGLPQRGRDGLPVKLTRTPSDKENPEKLPSSGKHSAGDMTVDGAVENSLNHNRVAGAASKKAGSSRAVEQLLDPAPQREFDKDPPSQTQPSPGIPQLSINDFARYTLSSHWSSIQKEHAFQNGFIPRPANQSELLMGHYVLVRLLDCSEPEDIAKEIYQVAKTVSVLRSRLMRGSGRPGRQPKISSCSREKMQQKLVIFYGMQALPLMPTENHPCKCDDDSQLCEFCLRLVDSPLRYHFKGAVLFSTGGRFCPPEILHSSGEGSGTTRPSLYDNGRKDKLVADVLTNWRQATSLLRSLHCDDGVV</sequence>
<comment type="similarity">
    <text evidence="1">Belongs to the ATP-dependent DNA ligase family.</text>
</comment>
<evidence type="ECO:0000256" key="5">
    <source>
        <dbReference type="ARBA" id="ARBA00023242"/>
    </source>
</evidence>
<evidence type="ECO:0000259" key="7">
    <source>
        <dbReference type="PROSITE" id="PS50160"/>
    </source>
</evidence>
<dbReference type="PANTHER" id="PTHR45997:SF2">
    <property type="entry name" value="ATP DEPENDENT DNA LIGASE DOMAIN PROTEIN (AFU_ORTHOLOGUE AFUA_5G02430)"/>
    <property type="match status" value="1"/>
</dbReference>
<feature type="compositionally biased region" description="Basic and acidic residues" evidence="6">
    <location>
        <begin position="790"/>
        <end position="813"/>
    </location>
</feature>
<keyword evidence="9" id="KW-1185">Reference proteome</keyword>
<dbReference type="InterPro" id="IPR036599">
    <property type="entry name" value="DNA_ligase_N_sf"/>
</dbReference>
<dbReference type="Gene3D" id="3.30.470.30">
    <property type="entry name" value="DNA ligase/mRNA capping enzyme"/>
    <property type="match status" value="1"/>
</dbReference>
<proteinExistence type="inferred from homology"/>
<name>A0AA38YEM0_9EURO</name>
<reference evidence="8" key="1">
    <citation type="submission" date="2022-10" db="EMBL/GenBank/DDBJ databases">
        <title>Culturing micro-colonial fungi from biological soil crusts in the Mojave desert and describing Neophaeococcomyces mojavensis, and introducing the new genera and species Taxawa tesnikishii.</title>
        <authorList>
            <person name="Kurbessoian T."/>
            <person name="Stajich J.E."/>
        </authorList>
    </citation>
    <scope>NUCLEOTIDE SEQUENCE</scope>
    <source>
        <strain evidence="8">TK_35</strain>
    </source>
</reference>
<dbReference type="GO" id="GO:0006297">
    <property type="term" value="P:nucleotide-excision repair, DNA gap filling"/>
    <property type="evidence" value="ECO:0007669"/>
    <property type="project" value="TreeGrafter"/>
</dbReference>
<feature type="compositionally biased region" description="Polar residues" evidence="6">
    <location>
        <begin position="915"/>
        <end position="924"/>
    </location>
</feature>
<dbReference type="GO" id="GO:0006310">
    <property type="term" value="P:DNA recombination"/>
    <property type="evidence" value="ECO:0007669"/>
    <property type="project" value="InterPro"/>
</dbReference>
<feature type="compositionally biased region" description="Low complexity" evidence="6">
    <location>
        <begin position="737"/>
        <end position="748"/>
    </location>
</feature>
<dbReference type="GO" id="GO:0005524">
    <property type="term" value="F:ATP binding"/>
    <property type="evidence" value="ECO:0007669"/>
    <property type="project" value="UniProtKB-KW"/>
</dbReference>